<accession>A0A829XAB4</accession>
<comment type="caution">
    <text evidence="3">The sequence shown here is derived from an EMBL/GenBank/DDBJ whole genome shotgun (WGS) entry which is preliminary data.</text>
</comment>
<dbReference type="Gene3D" id="2.130.10.10">
    <property type="entry name" value="YVTN repeat-like/Quinoprotein amine dehydrogenase"/>
    <property type="match status" value="1"/>
</dbReference>
<reference evidence="3 4" key="1">
    <citation type="submission" date="2013-04" db="EMBL/GenBank/DDBJ databases">
        <title>Gluconobacter oxydans NBRC 3293 whole genome sequence.</title>
        <authorList>
            <person name="Matsutani M."/>
            <person name="Yakushi T."/>
            <person name="Matsushita K."/>
        </authorList>
    </citation>
    <scope>NUCLEOTIDE SEQUENCE [LARGE SCALE GENOMIC DNA]</scope>
    <source>
        <strain evidence="3 4">NBRC 3293</strain>
    </source>
</reference>
<dbReference type="InterPro" id="IPR015943">
    <property type="entry name" value="WD40/YVTN_repeat-like_dom_sf"/>
</dbReference>
<dbReference type="GO" id="GO:0017057">
    <property type="term" value="F:6-phosphogluconolactonase activity"/>
    <property type="evidence" value="ECO:0007669"/>
    <property type="project" value="TreeGrafter"/>
</dbReference>
<proteinExistence type="inferred from homology"/>
<dbReference type="PANTHER" id="PTHR30344:SF1">
    <property type="entry name" value="6-PHOSPHOGLUCONOLACTONASE"/>
    <property type="match status" value="1"/>
</dbReference>
<evidence type="ECO:0000313" key="4">
    <source>
        <dbReference type="Proteomes" id="UP000484858"/>
    </source>
</evidence>
<dbReference type="Proteomes" id="UP000484858">
    <property type="component" value="Unassembled WGS sequence"/>
</dbReference>
<dbReference type="PANTHER" id="PTHR30344">
    <property type="entry name" value="6-PHOSPHOGLUCONOLACTONASE-RELATED"/>
    <property type="match status" value="1"/>
</dbReference>
<dbReference type="SUPFAM" id="SSF51004">
    <property type="entry name" value="C-terminal (heme d1) domain of cytochrome cd1-nitrite reductase"/>
    <property type="match status" value="1"/>
</dbReference>
<dbReference type="EMBL" id="BARJ01000012">
    <property type="protein sequence ID" value="GEM18319.1"/>
    <property type="molecule type" value="Genomic_DNA"/>
</dbReference>
<keyword evidence="2" id="KW-0119">Carbohydrate metabolism</keyword>
<dbReference type="InterPro" id="IPR050282">
    <property type="entry name" value="Cycloisomerase_2"/>
</dbReference>
<evidence type="ECO:0000313" key="3">
    <source>
        <dbReference type="EMBL" id="GEM18319.1"/>
    </source>
</evidence>
<comment type="similarity">
    <text evidence="1">Belongs to the cycloisomerase 2 family.</text>
</comment>
<organism evidence="3 4">
    <name type="scientific">Gluconobacter oxydans NBRC 3293</name>
    <dbReference type="NCBI Taxonomy" id="1315969"/>
    <lineage>
        <taxon>Bacteria</taxon>
        <taxon>Pseudomonadati</taxon>
        <taxon>Pseudomonadota</taxon>
        <taxon>Alphaproteobacteria</taxon>
        <taxon>Acetobacterales</taxon>
        <taxon>Acetobacteraceae</taxon>
        <taxon>Gluconobacter</taxon>
    </lineage>
</organism>
<keyword evidence="2" id="KW-0313">Glucose metabolism</keyword>
<dbReference type="InterPro" id="IPR011048">
    <property type="entry name" value="Haem_d1_sf"/>
</dbReference>
<dbReference type="AlphaFoldDB" id="A0A829XAB4"/>
<name>A0A829XAB4_GLUOY</name>
<protein>
    <submittedName>
        <fullName evidence="3">6-phosphogluconolactonase</fullName>
    </submittedName>
</protein>
<evidence type="ECO:0000256" key="2">
    <source>
        <dbReference type="ARBA" id="ARBA00022526"/>
    </source>
</evidence>
<gene>
    <name evidence="3" type="ORF">NBRC3293_2816</name>
</gene>
<dbReference type="GO" id="GO:0006006">
    <property type="term" value="P:glucose metabolic process"/>
    <property type="evidence" value="ECO:0007669"/>
    <property type="project" value="UniProtKB-KW"/>
</dbReference>
<dbReference type="RefSeq" id="WP_172493677.1">
    <property type="nucleotide sequence ID" value="NZ_BARJ01000012.1"/>
</dbReference>
<evidence type="ECO:0000256" key="1">
    <source>
        <dbReference type="ARBA" id="ARBA00005564"/>
    </source>
</evidence>
<sequence>MPSGFLAYVGCYTTVERHAHGDGINVYHVNETLTAWRHLQTMPTHDNPSFLSLDRSGRYLCAVHGDRNHISSYAIDPCTGLIEHRSGAECDGQNPVHLAFDTANRFIAIPNYADGTVTSVSFDAATGILGAVTSSETLPGERGPHRIEQHCSHPHGVTFDPAERFMYVPDKGLDRIFVFRFHEGHLRCVSSVPTREGAGPRHIAFHPTKPCAYVINELDCTVTFYGHDRETGELTPRQTVLALPEYYTGNGRGAEIVLSPDGTSVLVSLRGADILSVLSIDDDTGMLLLTQSIDSGGKTPRFFSVVASASTVLVAHEASDTIGRAALTVQGLDVAGIQHCVNVASPSCIVLKPAPDEPDPSL</sequence>
<dbReference type="InterPro" id="IPR019405">
    <property type="entry name" value="Lactonase_7-beta_prop"/>
</dbReference>
<dbReference type="Pfam" id="PF10282">
    <property type="entry name" value="Lactonase"/>
    <property type="match status" value="1"/>
</dbReference>